<dbReference type="Pfam" id="PF00486">
    <property type="entry name" value="Trans_reg_C"/>
    <property type="match status" value="1"/>
</dbReference>
<organism evidence="6 7">
    <name type="scientific">Brevundimonas intermedia</name>
    <dbReference type="NCBI Taxonomy" id="74315"/>
    <lineage>
        <taxon>Bacteria</taxon>
        <taxon>Pseudomonadati</taxon>
        <taxon>Pseudomonadota</taxon>
        <taxon>Alphaproteobacteria</taxon>
        <taxon>Caulobacterales</taxon>
        <taxon>Caulobacteraceae</taxon>
        <taxon>Brevundimonas</taxon>
    </lineage>
</organism>
<dbReference type="Proteomes" id="UP001143509">
    <property type="component" value="Unassembled WGS sequence"/>
</dbReference>
<dbReference type="PANTHER" id="PTHR48111">
    <property type="entry name" value="REGULATOR OF RPOS"/>
    <property type="match status" value="1"/>
</dbReference>
<evidence type="ECO:0000313" key="7">
    <source>
        <dbReference type="Proteomes" id="UP001143509"/>
    </source>
</evidence>
<feature type="DNA-binding region" description="OmpR/PhoB-type" evidence="3">
    <location>
        <begin position="130"/>
        <end position="229"/>
    </location>
</feature>
<dbReference type="Gene3D" id="6.10.250.690">
    <property type="match status" value="1"/>
</dbReference>
<name>A0ABQ5T4E2_9CAUL</name>
<dbReference type="SMART" id="SM00448">
    <property type="entry name" value="REC"/>
    <property type="match status" value="1"/>
</dbReference>
<dbReference type="InterPro" id="IPR039420">
    <property type="entry name" value="WalR-like"/>
</dbReference>
<keyword evidence="7" id="KW-1185">Reference proteome</keyword>
<protein>
    <submittedName>
        <fullName evidence="6">DNA-binding response regulator</fullName>
    </submittedName>
</protein>
<dbReference type="SMART" id="SM00862">
    <property type="entry name" value="Trans_reg_C"/>
    <property type="match status" value="1"/>
</dbReference>
<dbReference type="Gene3D" id="3.40.50.2300">
    <property type="match status" value="1"/>
</dbReference>
<feature type="domain" description="OmpR/PhoB-type" evidence="5">
    <location>
        <begin position="130"/>
        <end position="229"/>
    </location>
</feature>
<accession>A0ABQ5T4E2</accession>
<dbReference type="Gene3D" id="1.10.10.10">
    <property type="entry name" value="Winged helix-like DNA-binding domain superfamily/Winged helix DNA-binding domain"/>
    <property type="match status" value="1"/>
</dbReference>
<dbReference type="EMBL" id="BSFD01000002">
    <property type="protein sequence ID" value="GLK47634.1"/>
    <property type="molecule type" value="Genomic_DNA"/>
</dbReference>
<reference evidence="6" key="2">
    <citation type="submission" date="2023-01" db="EMBL/GenBank/DDBJ databases">
        <authorList>
            <person name="Sun Q."/>
            <person name="Evtushenko L."/>
        </authorList>
    </citation>
    <scope>NUCLEOTIDE SEQUENCE</scope>
    <source>
        <strain evidence="6">VKM B-1499</strain>
    </source>
</reference>
<dbReference type="InterPro" id="IPR011006">
    <property type="entry name" value="CheY-like_superfamily"/>
</dbReference>
<sequence>MPAVRPQVLVIDDEPQIHRFLSPALDAAGYEPKRADSGQEGLRAIALWSPDAVVLDLGLPDMDGKDVLLRAREFYKGPIIILSARDREAEKIAALDLGANDYVEKPFGVGELLARIRAGLRQGALKPVAGGVVTAGDVLIDLDRRIVTRAGERVKLRPKEYEVLAYLARNAGKVLGHGDLLTTVWGAGHLADVQYLRVVIGQLRHKLEVDPAEPALVVTEAGVGYRLEV</sequence>
<dbReference type="SUPFAM" id="SSF46894">
    <property type="entry name" value="C-terminal effector domain of the bipartite response regulators"/>
    <property type="match status" value="1"/>
</dbReference>
<dbReference type="RefSeq" id="WP_271164001.1">
    <property type="nucleotide sequence ID" value="NZ_BSFD01000002.1"/>
</dbReference>
<feature type="domain" description="Response regulatory" evidence="4">
    <location>
        <begin position="7"/>
        <end position="120"/>
    </location>
</feature>
<evidence type="ECO:0000259" key="5">
    <source>
        <dbReference type="PROSITE" id="PS51755"/>
    </source>
</evidence>
<dbReference type="InterPro" id="IPR036388">
    <property type="entry name" value="WH-like_DNA-bd_sf"/>
</dbReference>
<keyword evidence="2" id="KW-0597">Phosphoprotein</keyword>
<dbReference type="PANTHER" id="PTHR48111:SF50">
    <property type="entry name" value="KDP OPERON TRANSCRIPTIONAL REGULATORY PROTEIN KDPE"/>
    <property type="match status" value="1"/>
</dbReference>
<dbReference type="CDD" id="cd00383">
    <property type="entry name" value="trans_reg_C"/>
    <property type="match status" value="1"/>
</dbReference>
<evidence type="ECO:0000256" key="1">
    <source>
        <dbReference type="ARBA" id="ARBA00023125"/>
    </source>
</evidence>
<proteinExistence type="predicted"/>
<dbReference type="InterPro" id="IPR016032">
    <property type="entry name" value="Sig_transdc_resp-reg_C-effctor"/>
</dbReference>
<dbReference type="InterPro" id="IPR001867">
    <property type="entry name" value="OmpR/PhoB-type_DNA-bd"/>
</dbReference>
<evidence type="ECO:0000313" key="6">
    <source>
        <dbReference type="EMBL" id="GLK47634.1"/>
    </source>
</evidence>
<dbReference type="SUPFAM" id="SSF52172">
    <property type="entry name" value="CheY-like"/>
    <property type="match status" value="1"/>
</dbReference>
<dbReference type="PROSITE" id="PS51755">
    <property type="entry name" value="OMPR_PHOB"/>
    <property type="match status" value="1"/>
</dbReference>
<dbReference type="Pfam" id="PF00072">
    <property type="entry name" value="Response_reg"/>
    <property type="match status" value="1"/>
</dbReference>
<reference evidence="6" key="1">
    <citation type="journal article" date="2014" name="Int. J. Syst. Evol. Microbiol.">
        <title>Complete genome of a new Firmicutes species belonging to the dominant human colonic microbiota ('Ruminococcus bicirculans') reveals two chromosomes and a selective capacity to utilize plant glucans.</title>
        <authorList>
            <consortium name="NISC Comparative Sequencing Program"/>
            <person name="Wegmann U."/>
            <person name="Louis P."/>
            <person name="Goesmann A."/>
            <person name="Henrissat B."/>
            <person name="Duncan S.H."/>
            <person name="Flint H.J."/>
        </authorList>
    </citation>
    <scope>NUCLEOTIDE SEQUENCE</scope>
    <source>
        <strain evidence="6">VKM B-1499</strain>
    </source>
</reference>
<evidence type="ECO:0000259" key="4">
    <source>
        <dbReference type="PROSITE" id="PS50110"/>
    </source>
</evidence>
<comment type="caution">
    <text evidence="6">The sequence shown here is derived from an EMBL/GenBank/DDBJ whole genome shotgun (WGS) entry which is preliminary data.</text>
</comment>
<feature type="modified residue" description="4-aspartylphosphate" evidence="2">
    <location>
        <position position="56"/>
    </location>
</feature>
<dbReference type="InterPro" id="IPR001789">
    <property type="entry name" value="Sig_transdc_resp-reg_receiver"/>
</dbReference>
<dbReference type="GO" id="GO:0003677">
    <property type="term" value="F:DNA binding"/>
    <property type="evidence" value="ECO:0007669"/>
    <property type="project" value="UniProtKB-KW"/>
</dbReference>
<dbReference type="PROSITE" id="PS50110">
    <property type="entry name" value="RESPONSE_REGULATORY"/>
    <property type="match status" value="1"/>
</dbReference>
<gene>
    <name evidence="6" type="primary">kdpE</name>
    <name evidence="6" type="ORF">GCM10017620_06070</name>
</gene>
<evidence type="ECO:0000256" key="2">
    <source>
        <dbReference type="PROSITE-ProRule" id="PRU00169"/>
    </source>
</evidence>
<keyword evidence="1 3" id="KW-0238">DNA-binding</keyword>
<evidence type="ECO:0000256" key="3">
    <source>
        <dbReference type="PROSITE-ProRule" id="PRU01091"/>
    </source>
</evidence>